<comment type="cofactor">
    <cofactor evidence="1">
        <name>FAD</name>
        <dbReference type="ChEBI" id="CHEBI:57692"/>
    </cofactor>
</comment>
<evidence type="ECO:0000256" key="2">
    <source>
        <dbReference type="ARBA" id="ARBA00022630"/>
    </source>
</evidence>
<gene>
    <name evidence="6" type="primary">nasC</name>
    <name evidence="6" type="ORF">GCM10018772_36860</name>
</gene>
<evidence type="ECO:0000259" key="5">
    <source>
        <dbReference type="Pfam" id="PF07992"/>
    </source>
</evidence>
<reference evidence="6" key="1">
    <citation type="journal article" date="2014" name="Int. J. Syst. Evol. Microbiol.">
        <title>Complete genome sequence of Corynebacterium casei LMG S-19264T (=DSM 44701T), isolated from a smear-ripened cheese.</title>
        <authorList>
            <consortium name="US DOE Joint Genome Institute (JGI-PGF)"/>
            <person name="Walter F."/>
            <person name="Albersmeier A."/>
            <person name="Kalinowski J."/>
            <person name="Ruckert C."/>
        </authorList>
    </citation>
    <scope>NUCLEOTIDE SEQUENCE</scope>
    <source>
        <strain evidence="6">JCM 4477</strain>
    </source>
</reference>
<keyword evidence="3" id="KW-0274">FAD</keyword>
<evidence type="ECO:0000313" key="6">
    <source>
        <dbReference type="EMBL" id="GHF08378.1"/>
    </source>
</evidence>
<dbReference type="InterPro" id="IPR050260">
    <property type="entry name" value="FAD-bd_OxRdtase"/>
</dbReference>
<dbReference type="PANTHER" id="PTHR43429:SF3">
    <property type="entry name" value="NITRITE REDUCTASE [NAD(P)H]"/>
    <property type="match status" value="1"/>
</dbReference>
<dbReference type="InterPro" id="IPR023753">
    <property type="entry name" value="FAD/NAD-binding_dom"/>
</dbReference>
<dbReference type="Proteomes" id="UP000630718">
    <property type="component" value="Unassembled WGS sequence"/>
</dbReference>
<evidence type="ECO:0000313" key="7">
    <source>
        <dbReference type="Proteomes" id="UP000630718"/>
    </source>
</evidence>
<dbReference type="SUPFAM" id="SSF55424">
    <property type="entry name" value="FAD/NAD-linked reductases, dimerisation (C-terminal) domain"/>
    <property type="match status" value="1"/>
</dbReference>
<name>A0A919E3K6_9ACTN</name>
<dbReference type="InterPro" id="IPR041854">
    <property type="entry name" value="BFD-like_2Fe2S-bd_dom_sf"/>
</dbReference>
<dbReference type="PANTHER" id="PTHR43429">
    <property type="entry name" value="PYRIDINE NUCLEOTIDE-DISULFIDE OXIDOREDUCTASE DOMAIN-CONTAINING"/>
    <property type="match status" value="1"/>
</dbReference>
<dbReference type="InterPro" id="IPR016156">
    <property type="entry name" value="FAD/NAD-linked_Rdtase_dimer_sf"/>
</dbReference>
<dbReference type="RefSeq" id="WP_190205378.1">
    <property type="nucleotide sequence ID" value="NZ_BNBI01000007.1"/>
</dbReference>
<protein>
    <submittedName>
        <fullName evidence="6">FAD/NAD(P)-binding oxidoreductase</fullName>
    </submittedName>
</protein>
<feature type="domain" description="FAD/NAD(P)-binding" evidence="5">
    <location>
        <begin position="8"/>
        <end position="289"/>
    </location>
</feature>
<reference evidence="6" key="2">
    <citation type="submission" date="2020-09" db="EMBL/GenBank/DDBJ databases">
        <authorList>
            <person name="Sun Q."/>
            <person name="Ohkuma M."/>
        </authorList>
    </citation>
    <scope>NUCLEOTIDE SEQUENCE</scope>
    <source>
        <strain evidence="6">JCM 4477</strain>
    </source>
</reference>
<dbReference type="SUPFAM" id="SSF51905">
    <property type="entry name" value="FAD/NAD(P)-binding domain"/>
    <property type="match status" value="2"/>
</dbReference>
<evidence type="ECO:0000256" key="1">
    <source>
        <dbReference type="ARBA" id="ARBA00001974"/>
    </source>
</evidence>
<feature type="domain" description="BFD-like [2Fe-2S]-binding" evidence="4">
    <location>
        <begin position="407"/>
        <end position="451"/>
    </location>
</feature>
<dbReference type="Pfam" id="PF07992">
    <property type="entry name" value="Pyr_redox_2"/>
    <property type="match status" value="1"/>
</dbReference>
<dbReference type="EMBL" id="BNBI01000007">
    <property type="protein sequence ID" value="GHF08378.1"/>
    <property type="molecule type" value="Genomic_DNA"/>
</dbReference>
<dbReference type="Gene3D" id="1.10.10.1100">
    <property type="entry name" value="BFD-like [2Fe-2S]-binding domain"/>
    <property type="match status" value="1"/>
</dbReference>
<sequence length="464" mass="48379">MSTPGTERIVVVGYGPAAHRLVERLGRHGHRGEVTVLGDEPAGAYSRPLLTSVLDGTLTPGALALPAPPEGTHLRLGVTATAVDRHRRLVRGSDGRAYPYDRLVLATGAAPLVPDLPWARGADGRLTPGVRTLRTLAHCADLGSGDPVAVVGGGPLAVEAALALRRRGRDVTLVHRGRYPLDRHLDARAGESLSARLRALDVALCTGRTAEARTGGKLRLDDGRWVAAGEVLLCTGVAPRTALARAAGLAVRTGVVVDDKLRTADPRVHALGDCAEPPGGTGPHFGHTAAWEQAEALAGLLAGGRDRYTAAGPVVRLKAPEMDLVWLGAPDGAEETVVFADAARRRYARLWLRDGRVRGAVLLGLGRAIAAVVRLYRRGEPVPADRLALLLGSPVEYAGERRPADAVVCHCAHVTGADLAAAWRAGARTVAGLAAATRATTGCGGCVGEVRGWCAAYARGTEAR</sequence>
<dbReference type="Pfam" id="PF04324">
    <property type="entry name" value="Fer2_BFD"/>
    <property type="match status" value="1"/>
</dbReference>
<keyword evidence="2" id="KW-0285">Flavoprotein</keyword>
<comment type="caution">
    <text evidence="6">The sequence shown here is derived from an EMBL/GenBank/DDBJ whole genome shotgun (WGS) entry which is preliminary data.</text>
</comment>
<evidence type="ECO:0000259" key="4">
    <source>
        <dbReference type="Pfam" id="PF04324"/>
    </source>
</evidence>
<evidence type="ECO:0000256" key="3">
    <source>
        <dbReference type="ARBA" id="ARBA00022827"/>
    </source>
</evidence>
<keyword evidence="7" id="KW-1185">Reference proteome</keyword>
<dbReference type="InterPro" id="IPR007419">
    <property type="entry name" value="BFD-like_2Fe2S-bd_dom"/>
</dbReference>
<organism evidence="6 7">
    <name type="scientific">Streptomyces fumanus</name>
    <dbReference type="NCBI Taxonomy" id="67302"/>
    <lineage>
        <taxon>Bacteria</taxon>
        <taxon>Bacillati</taxon>
        <taxon>Actinomycetota</taxon>
        <taxon>Actinomycetes</taxon>
        <taxon>Kitasatosporales</taxon>
        <taxon>Streptomycetaceae</taxon>
        <taxon>Streptomyces</taxon>
    </lineage>
</organism>
<dbReference type="Gene3D" id="3.50.50.60">
    <property type="entry name" value="FAD/NAD(P)-binding domain"/>
    <property type="match status" value="2"/>
</dbReference>
<accession>A0A919E3K6</accession>
<dbReference type="PRINTS" id="PR00411">
    <property type="entry name" value="PNDRDTASEI"/>
</dbReference>
<dbReference type="AlphaFoldDB" id="A0A919E3K6"/>
<proteinExistence type="predicted"/>
<dbReference type="GO" id="GO:0016491">
    <property type="term" value="F:oxidoreductase activity"/>
    <property type="evidence" value="ECO:0007669"/>
    <property type="project" value="InterPro"/>
</dbReference>
<dbReference type="Gene3D" id="3.30.390.30">
    <property type="match status" value="1"/>
</dbReference>
<dbReference type="PRINTS" id="PR00368">
    <property type="entry name" value="FADPNR"/>
</dbReference>
<dbReference type="InterPro" id="IPR036188">
    <property type="entry name" value="FAD/NAD-bd_sf"/>
</dbReference>